<comment type="caution">
    <text evidence="7">The sequence shown here is derived from an EMBL/GenBank/DDBJ whole genome shotgun (WGS) entry which is preliminary data.</text>
</comment>
<reference evidence="7" key="1">
    <citation type="submission" date="2021-03" db="EMBL/GenBank/DDBJ databases">
        <authorList>
            <person name="Tagirdzhanova G."/>
        </authorList>
    </citation>
    <scope>NUCLEOTIDE SEQUENCE</scope>
</reference>
<evidence type="ECO:0000256" key="4">
    <source>
        <dbReference type="ARBA" id="ARBA00023004"/>
    </source>
</evidence>
<dbReference type="PRINTS" id="PR00682">
    <property type="entry name" value="IPNSYNTHASE"/>
</dbReference>
<dbReference type="Proteomes" id="UP000664203">
    <property type="component" value="Unassembled WGS sequence"/>
</dbReference>
<dbReference type="AlphaFoldDB" id="A0A8H3FJK1"/>
<protein>
    <recommendedName>
        <fullName evidence="6">Fe2OG dioxygenase domain-containing protein</fullName>
    </recommendedName>
</protein>
<dbReference type="EMBL" id="CAJPDR010000197">
    <property type="protein sequence ID" value="CAF9924900.1"/>
    <property type="molecule type" value="Genomic_DNA"/>
</dbReference>
<dbReference type="SUPFAM" id="SSF51197">
    <property type="entry name" value="Clavaminate synthase-like"/>
    <property type="match status" value="1"/>
</dbReference>
<evidence type="ECO:0000256" key="5">
    <source>
        <dbReference type="RuleBase" id="RU003682"/>
    </source>
</evidence>
<comment type="similarity">
    <text evidence="1 5">Belongs to the iron/ascorbate-dependent oxidoreductase family.</text>
</comment>
<accession>A0A8H3FJK1</accession>
<feature type="domain" description="Fe2OG dioxygenase" evidence="6">
    <location>
        <begin position="185"/>
        <end position="294"/>
    </location>
</feature>
<evidence type="ECO:0000259" key="6">
    <source>
        <dbReference type="PROSITE" id="PS51471"/>
    </source>
</evidence>
<dbReference type="InterPro" id="IPR027443">
    <property type="entry name" value="IPNS-like_sf"/>
</dbReference>
<sequence length="352" mass="38207">MSSLPTHLPLPIIDLANISSSAQSNSAVSYLSSKLSTAVSISDAFSATGFAYLINAPLSLTHSEIFALAQDLFSISHDSKMKVAKKTFRPENGNTYRGYFPAQTGGDNLKEGFEIGPIDPLPQNLDPRARFNLGEANVWPAGFDGREKLETLHTELQSLSEKLLSLLAIALGKDPSFFEHYLEDSISTLRLLHYPAIEPPAPQQEFCCTPHTDSGILTLLHQDETGGLEVLNAANDQWIPAPYVPGAIVVNIGDLMAKVSGGDDNNDNKFKATRHRVRSSPGKDRYSVPFFFEPGAACLVQSVDDDEEEQGQGVRYGKHVLEKMSGWVEFRDDGGKGAAVAVESVEEIAVDA</sequence>
<dbReference type="GO" id="GO:0046872">
    <property type="term" value="F:metal ion binding"/>
    <property type="evidence" value="ECO:0007669"/>
    <property type="project" value="UniProtKB-KW"/>
</dbReference>
<dbReference type="InterPro" id="IPR005123">
    <property type="entry name" value="Oxoglu/Fe-dep_dioxygenase_dom"/>
</dbReference>
<dbReference type="PANTHER" id="PTHR10209">
    <property type="entry name" value="OXIDOREDUCTASE, 2OG-FE II OXYGENASE FAMILY PROTEIN"/>
    <property type="match status" value="1"/>
</dbReference>
<dbReference type="Pfam" id="PF14226">
    <property type="entry name" value="DIOX_N"/>
    <property type="match status" value="1"/>
</dbReference>
<evidence type="ECO:0000256" key="1">
    <source>
        <dbReference type="ARBA" id="ARBA00008056"/>
    </source>
</evidence>
<dbReference type="InterPro" id="IPR044861">
    <property type="entry name" value="IPNS-like_FE2OG_OXY"/>
</dbReference>
<gene>
    <name evidence="7" type="ORF">ALECFALPRED_002860</name>
</gene>
<evidence type="ECO:0000256" key="3">
    <source>
        <dbReference type="ARBA" id="ARBA00023002"/>
    </source>
</evidence>
<keyword evidence="2 5" id="KW-0479">Metal-binding</keyword>
<evidence type="ECO:0000313" key="8">
    <source>
        <dbReference type="Proteomes" id="UP000664203"/>
    </source>
</evidence>
<evidence type="ECO:0000313" key="7">
    <source>
        <dbReference type="EMBL" id="CAF9924900.1"/>
    </source>
</evidence>
<dbReference type="PROSITE" id="PS51471">
    <property type="entry name" value="FE2OG_OXY"/>
    <property type="match status" value="1"/>
</dbReference>
<proteinExistence type="inferred from homology"/>
<dbReference type="GO" id="GO:0016491">
    <property type="term" value="F:oxidoreductase activity"/>
    <property type="evidence" value="ECO:0007669"/>
    <property type="project" value="UniProtKB-KW"/>
</dbReference>
<keyword evidence="8" id="KW-1185">Reference proteome</keyword>
<name>A0A8H3FJK1_9LECA</name>
<dbReference type="Pfam" id="PF03171">
    <property type="entry name" value="2OG-FeII_Oxy"/>
    <property type="match status" value="1"/>
</dbReference>
<dbReference type="OrthoDB" id="288590at2759"/>
<evidence type="ECO:0000256" key="2">
    <source>
        <dbReference type="ARBA" id="ARBA00022723"/>
    </source>
</evidence>
<keyword evidence="4 5" id="KW-0408">Iron</keyword>
<dbReference type="GO" id="GO:0044283">
    <property type="term" value="P:small molecule biosynthetic process"/>
    <property type="evidence" value="ECO:0007669"/>
    <property type="project" value="UniProtKB-ARBA"/>
</dbReference>
<keyword evidence="3 5" id="KW-0560">Oxidoreductase</keyword>
<dbReference type="PANTHER" id="PTHR10209:SF881">
    <property type="entry name" value="FI07970P-RELATED"/>
    <property type="match status" value="1"/>
</dbReference>
<organism evidence="7 8">
    <name type="scientific">Alectoria fallacina</name>
    <dbReference type="NCBI Taxonomy" id="1903189"/>
    <lineage>
        <taxon>Eukaryota</taxon>
        <taxon>Fungi</taxon>
        <taxon>Dikarya</taxon>
        <taxon>Ascomycota</taxon>
        <taxon>Pezizomycotina</taxon>
        <taxon>Lecanoromycetes</taxon>
        <taxon>OSLEUM clade</taxon>
        <taxon>Lecanoromycetidae</taxon>
        <taxon>Lecanorales</taxon>
        <taxon>Lecanorineae</taxon>
        <taxon>Parmeliaceae</taxon>
        <taxon>Alectoria</taxon>
    </lineage>
</organism>
<dbReference type="InterPro" id="IPR026992">
    <property type="entry name" value="DIOX_N"/>
</dbReference>
<dbReference type="Gene3D" id="2.60.120.330">
    <property type="entry name" value="B-lactam Antibiotic, Isopenicillin N Synthase, Chain"/>
    <property type="match status" value="1"/>
</dbReference>